<evidence type="ECO:0000256" key="1">
    <source>
        <dbReference type="SAM" id="MobiDB-lite"/>
    </source>
</evidence>
<sequence length="496" mass="56593">MQQATAEIASKLGVRADGTAADRGRAPGSEPRPTPADVSRPPESISKGVVNAQTYLGGEDTVDISLYVEWDENEWENTVELLDSCKYDAQREDGDRGIFDLGGWQFQVLPNGSGSRSGILSSFIVNGLGMQFKFTKSRTPKGTTPNARVHIGSLPLIVQGLDECWRQAKDVIAGLGGEILENKVSRVDSCVDLPDVPMETFVKPLLAKHYTCRARGTSFHMSLETINSFAIGKEPLCRIYDKALEQTERNNPEKFAAMVQNRWNGVVPETAARIEWQLRRETLKEFGINTIEDWKEKRTGVFRYLFDWLRFIDAGDREFDRRNPERFPTLPIWETALEAFKHWGGQSDSSVARAKAEKGKASPALLRNMIGGCGMSIIAQTWDHWHGLGNFIDQLVDEFKQWISERDEGEIVREFYLRMCIFRSKVPPKFNRTPNRKAKFISAHEWRQKDRDNQELVREFSGEPNSRKNMDIEFDPRTLELTYERQWDDFNEGGEQ</sequence>
<protein>
    <recommendedName>
        <fullName evidence="4">Replication initiation factor</fullName>
    </recommendedName>
</protein>
<dbReference type="Proteomes" id="UP000237819">
    <property type="component" value="Unassembled WGS sequence"/>
</dbReference>
<name>A0A2S8GHM3_9BACT</name>
<evidence type="ECO:0008006" key="4">
    <source>
        <dbReference type="Google" id="ProtNLM"/>
    </source>
</evidence>
<dbReference type="AlphaFoldDB" id="A0A2S8GHM3"/>
<organism evidence="2 3">
    <name type="scientific">Blastopirellula marina</name>
    <dbReference type="NCBI Taxonomy" id="124"/>
    <lineage>
        <taxon>Bacteria</taxon>
        <taxon>Pseudomonadati</taxon>
        <taxon>Planctomycetota</taxon>
        <taxon>Planctomycetia</taxon>
        <taxon>Pirellulales</taxon>
        <taxon>Pirellulaceae</taxon>
        <taxon>Blastopirellula</taxon>
    </lineage>
</organism>
<evidence type="ECO:0000313" key="2">
    <source>
        <dbReference type="EMBL" id="PQO43514.1"/>
    </source>
</evidence>
<comment type="caution">
    <text evidence="2">The sequence shown here is derived from an EMBL/GenBank/DDBJ whole genome shotgun (WGS) entry which is preliminary data.</text>
</comment>
<feature type="region of interest" description="Disordered" evidence="1">
    <location>
        <begin position="1"/>
        <end position="46"/>
    </location>
</feature>
<reference evidence="2 3" key="1">
    <citation type="submission" date="2018-02" db="EMBL/GenBank/DDBJ databases">
        <title>Comparative genomes isolates from brazilian mangrove.</title>
        <authorList>
            <person name="Araujo J.E."/>
            <person name="Taketani R.G."/>
            <person name="Silva M.C.P."/>
            <person name="Loureco M.V."/>
            <person name="Andreote F.D."/>
        </authorList>
    </citation>
    <scope>NUCLEOTIDE SEQUENCE [LARGE SCALE GENOMIC DNA]</scope>
    <source>
        <strain evidence="2 3">Nap-Phe MGV</strain>
    </source>
</reference>
<proteinExistence type="predicted"/>
<feature type="region of interest" description="Disordered" evidence="1">
    <location>
        <begin position="452"/>
        <end position="471"/>
    </location>
</feature>
<accession>A0A2S8GHM3</accession>
<dbReference type="EMBL" id="PUHZ01000023">
    <property type="protein sequence ID" value="PQO43514.1"/>
    <property type="molecule type" value="Genomic_DNA"/>
</dbReference>
<evidence type="ECO:0000313" key="3">
    <source>
        <dbReference type="Proteomes" id="UP000237819"/>
    </source>
</evidence>
<gene>
    <name evidence="2" type="ORF">C5Y93_22945</name>
</gene>